<protein>
    <submittedName>
        <fullName evidence="4">Alpha-glucosidase</fullName>
    </submittedName>
</protein>
<keyword evidence="2" id="KW-0326">Glycosidase</keyword>
<comment type="similarity">
    <text evidence="1 2">Belongs to the glycosyl hydrolase 31 family.</text>
</comment>
<dbReference type="Pfam" id="PF01055">
    <property type="entry name" value="Glyco_hydro_31_2nd"/>
    <property type="match status" value="1"/>
</dbReference>
<evidence type="ECO:0000256" key="2">
    <source>
        <dbReference type="RuleBase" id="RU361185"/>
    </source>
</evidence>
<dbReference type="PANTHER" id="PTHR22762:SF133">
    <property type="entry name" value="P-TYPE DOMAIN-CONTAINING PROTEIN"/>
    <property type="match status" value="1"/>
</dbReference>
<dbReference type="InterPro" id="IPR017853">
    <property type="entry name" value="GH"/>
</dbReference>
<feature type="domain" description="Glycoside hydrolase family 31 TIM barrel" evidence="3">
    <location>
        <begin position="6"/>
        <end position="223"/>
    </location>
</feature>
<evidence type="ECO:0000259" key="3">
    <source>
        <dbReference type="Pfam" id="PF01055"/>
    </source>
</evidence>
<organism evidence="4">
    <name type="scientific">Noccaea caerulescens</name>
    <name type="common">Alpine penny-cress</name>
    <name type="synonym">Thlaspi caerulescens</name>
    <dbReference type="NCBI Taxonomy" id="107243"/>
    <lineage>
        <taxon>Eukaryota</taxon>
        <taxon>Viridiplantae</taxon>
        <taxon>Streptophyta</taxon>
        <taxon>Embryophyta</taxon>
        <taxon>Tracheophyta</taxon>
        <taxon>Spermatophyta</taxon>
        <taxon>Magnoliopsida</taxon>
        <taxon>eudicotyledons</taxon>
        <taxon>Gunneridae</taxon>
        <taxon>Pentapetalae</taxon>
        <taxon>rosids</taxon>
        <taxon>malvids</taxon>
        <taxon>Brassicales</taxon>
        <taxon>Brassicaceae</taxon>
        <taxon>Coluteocarpeae</taxon>
        <taxon>Noccaea</taxon>
    </lineage>
</organism>
<dbReference type="GO" id="GO:0004553">
    <property type="term" value="F:hydrolase activity, hydrolyzing O-glycosyl compounds"/>
    <property type="evidence" value="ECO:0007669"/>
    <property type="project" value="InterPro"/>
</dbReference>
<dbReference type="SUPFAM" id="SSF51445">
    <property type="entry name" value="(Trans)glycosidases"/>
    <property type="match status" value="1"/>
</dbReference>
<name>A0A1J3ITD8_NOCCA</name>
<proteinExistence type="inferred from homology"/>
<dbReference type="PROSITE" id="PS00129">
    <property type="entry name" value="GLYCOSYL_HYDROL_F31_1"/>
    <property type="match status" value="1"/>
</dbReference>
<dbReference type="InterPro" id="IPR030458">
    <property type="entry name" value="Glyco_hydro_31_AS"/>
</dbReference>
<gene>
    <name evidence="4" type="ORF">MP_TR5757_c2_g1_i1_g.16030</name>
</gene>
<dbReference type="EMBL" id="GEVM01022312">
    <property type="protein sequence ID" value="JAU83626.1"/>
    <property type="molecule type" value="Transcribed_RNA"/>
</dbReference>
<sequence>MNKILQKYRYIPIIDAGIKNSGSAYEEGLKRGVYIQEANTNQPYVGRVWPGPTTFVDFFHPNATQYWKDMLGRLYDKVKFSGIWLDMNELANFCDGACEGPKGSYLYDYSRDLPYQPGSDNIESHTISLNATHYGNLSEANVHAFAAFLETYATNEFLKSKNLRPFIISRSSTLGSSKYGFHWTGDNSAKWEYLRGSIADNFNSQLFGFQMVGPDICGFGGNTQP</sequence>
<dbReference type="Gene3D" id="3.20.20.80">
    <property type="entry name" value="Glycosidases"/>
    <property type="match status" value="1"/>
</dbReference>
<reference evidence="4" key="1">
    <citation type="submission" date="2016-07" db="EMBL/GenBank/DDBJ databases">
        <title>De novo transcriptome assembly of four accessions of the metal hyperaccumulator plant Noccaea caerulescens.</title>
        <authorList>
            <person name="Blande D."/>
            <person name="Halimaa P."/>
            <person name="Tervahauta A.I."/>
            <person name="Aarts M.G."/>
            <person name="Karenlampi S.O."/>
        </authorList>
    </citation>
    <scope>NUCLEOTIDE SEQUENCE</scope>
</reference>
<dbReference type="AlphaFoldDB" id="A0A1J3ITD8"/>
<keyword evidence="2" id="KW-0378">Hydrolase</keyword>
<evidence type="ECO:0000313" key="4">
    <source>
        <dbReference type="EMBL" id="JAU83626.1"/>
    </source>
</evidence>
<dbReference type="PANTHER" id="PTHR22762">
    <property type="entry name" value="ALPHA-GLUCOSIDASE"/>
    <property type="match status" value="1"/>
</dbReference>
<dbReference type="InterPro" id="IPR000322">
    <property type="entry name" value="Glyco_hydro_31_TIM"/>
</dbReference>
<evidence type="ECO:0000256" key="1">
    <source>
        <dbReference type="ARBA" id="ARBA00007806"/>
    </source>
</evidence>
<accession>A0A1J3ITD8</accession>
<dbReference type="GO" id="GO:0005975">
    <property type="term" value="P:carbohydrate metabolic process"/>
    <property type="evidence" value="ECO:0007669"/>
    <property type="project" value="InterPro"/>
</dbReference>